<keyword evidence="1" id="KW-0406">Ion transport</keyword>
<comment type="caution">
    <text evidence="1">The sequence shown here is derived from an EMBL/GenBank/DDBJ whole genome shotgun (WGS) entry which is preliminary data.</text>
</comment>
<protein>
    <submittedName>
        <fullName evidence="1">Two-pore potassium channel 3</fullName>
    </submittedName>
</protein>
<dbReference type="EMBL" id="JAHWGI010000508">
    <property type="protein sequence ID" value="KAK3916292.1"/>
    <property type="molecule type" value="Genomic_DNA"/>
</dbReference>
<dbReference type="PANTHER" id="PTHR37162">
    <property type="entry name" value="HAT FAMILY DIMERISATION DOMAINCONTAINING PROTEIN-RELATED"/>
    <property type="match status" value="1"/>
</dbReference>
<dbReference type="GO" id="GO:0034220">
    <property type="term" value="P:monoatomic ion transmembrane transport"/>
    <property type="evidence" value="ECO:0007669"/>
    <property type="project" value="UniProtKB-KW"/>
</dbReference>
<evidence type="ECO:0000313" key="2">
    <source>
        <dbReference type="EMBL" id="KAK3925139.1"/>
    </source>
</evidence>
<proteinExistence type="predicted"/>
<dbReference type="SUPFAM" id="SSF53098">
    <property type="entry name" value="Ribonuclease H-like"/>
    <property type="match status" value="1"/>
</dbReference>
<accession>A0AAE1H7L8</accession>
<evidence type="ECO:0000313" key="1">
    <source>
        <dbReference type="EMBL" id="KAK3916292.1"/>
    </source>
</evidence>
<dbReference type="AlphaFoldDB" id="A0AAE1H7L8"/>
<name>A0AAE1H7L8_9NEOP</name>
<reference evidence="1" key="2">
    <citation type="journal article" date="2023" name="BMC Genomics">
        <title>Pest status, molecular evolution, and epigenetic factors derived from the genome assembly of Frankliniella fusca, a thysanopteran phytovirus vector.</title>
        <authorList>
            <person name="Catto M.A."/>
            <person name="Labadie P.E."/>
            <person name="Jacobson A.L."/>
            <person name="Kennedy G.G."/>
            <person name="Srinivasan R."/>
            <person name="Hunt B.G."/>
        </authorList>
    </citation>
    <scope>NUCLEOTIDE SEQUENCE</scope>
    <source>
        <strain evidence="1">PL_HMW_Pooled</strain>
    </source>
</reference>
<evidence type="ECO:0000313" key="3">
    <source>
        <dbReference type="Proteomes" id="UP001219518"/>
    </source>
</evidence>
<organism evidence="1 3">
    <name type="scientific">Frankliniella fusca</name>
    <dbReference type="NCBI Taxonomy" id="407009"/>
    <lineage>
        <taxon>Eukaryota</taxon>
        <taxon>Metazoa</taxon>
        <taxon>Ecdysozoa</taxon>
        <taxon>Arthropoda</taxon>
        <taxon>Hexapoda</taxon>
        <taxon>Insecta</taxon>
        <taxon>Pterygota</taxon>
        <taxon>Neoptera</taxon>
        <taxon>Paraneoptera</taxon>
        <taxon>Thysanoptera</taxon>
        <taxon>Terebrantia</taxon>
        <taxon>Thripoidea</taxon>
        <taxon>Thripidae</taxon>
        <taxon>Frankliniella</taxon>
    </lineage>
</organism>
<keyword evidence="1" id="KW-0407">Ion channel</keyword>
<reference evidence="1" key="1">
    <citation type="submission" date="2021-07" db="EMBL/GenBank/DDBJ databases">
        <authorList>
            <person name="Catto M.A."/>
            <person name="Jacobson A."/>
            <person name="Kennedy G."/>
            <person name="Labadie P."/>
            <person name="Hunt B.G."/>
            <person name="Srinivasan R."/>
        </authorList>
    </citation>
    <scope>NUCLEOTIDE SEQUENCE</scope>
    <source>
        <strain evidence="1">PL_HMW_Pooled</strain>
        <tissue evidence="1">Head</tissue>
    </source>
</reference>
<dbReference type="PANTHER" id="PTHR37162:SF1">
    <property type="entry name" value="BED-TYPE DOMAIN-CONTAINING PROTEIN"/>
    <property type="match status" value="1"/>
</dbReference>
<sequence length="449" mass="50480">MLNKRDPIEKQVKYAELKLAGFVAAHDESFLKMDHLTDVLKEIFPDSKIAAGLSLKRTKTKGLVTNVIGETEKESLTISLKTTLFSILTDESTDISAVKTSAVMVQFYDPEAGGIAVRHWDLEDVFTDDDPEGANIGATAEVLFKKLIDSFQSDKPTITMVHSKMVSAYQDFLLMFVQRDFVMRSPLQDVNPSDASRHLPLGQLYIGVDARAYLDRPDIAAQPHMVSGILDRCRKFMVTLCLKMKEKYDFADPVLSRMRLLLPEVAMSHREREKTPSIATLCLLLPRCVPREKVQAVDDEWRSLPLLSADFPDDLKSIQEADKFWHALLTYKTEYGEQPFKALPAFALAALSLPMANAACERDFSKINNIKTKKRNKLITPTVNGCLLASQAVRKGEGCCVKFKPTDAMYAKMTSANVYRTARKQQRAEDNTTEEVDLASLFTFDDENM</sequence>
<gene>
    <name evidence="2" type="ORF">KUF71_013408</name>
    <name evidence="1" type="ORF">KUF71_025492</name>
</gene>
<dbReference type="Proteomes" id="UP001219518">
    <property type="component" value="Unassembled WGS sequence"/>
</dbReference>
<dbReference type="EMBL" id="JAHWGI010001219">
    <property type="protein sequence ID" value="KAK3925139.1"/>
    <property type="molecule type" value="Genomic_DNA"/>
</dbReference>
<dbReference type="InterPro" id="IPR012337">
    <property type="entry name" value="RNaseH-like_sf"/>
</dbReference>
<keyword evidence="1" id="KW-0813">Transport</keyword>
<keyword evidence="3" id="KW-1185">Reference proteome</keyword>